<dbReference type="AlphaFoldDB" id="A0A381QMS2"/>
<dbReference type="CDD" id="cd07361">
    <property type="entry name" value="MEMO_like"/>
    <property type="match status" value="1"/>
</dbReference>
<accession>A0A381QMS2</accession>
<dbReference type="Gene3D" id="3.40.830.10">
    <property type="entry name" value="LigB-like"/>
    <property type="match status" value="1"/>
</dbReference>
<dbReference type="Pfam" id="PF01875">
    <property type="entry name" value="Memo"/>
    <property type="match status" value="1"/>
</dbReference>
<comment type="similarity">
    <text evidence="1">Belongs to the MEMO1 family.</text>
</comment>
<proteinExistence type="inferred from homology"/>
<organism evidence="2">
    <name type="scientific">marine metagenome</name>
    <dbReference type="NCBI Taxonomy" id="408172"/>
    <lineage>
        <taxon>unclassified sequences</taxon>
        <taxon>metagenomes</taxon>
        <taxon>ecological metagenomes</taxon>
    </lineage>
</organism>
<name>A0A381QMS2_9ZZZZ</name>
<dbReference type="HAMAP" id="MF_00055">
    <property type="entry name" value="MEMO1"/>
    <property type="match status" value="1"/>
</dbReference>
<evidence type="ECO:0008006" key="3">
    <source>
        <dbReference type="Google" id="ProtNLM"/>
    </source>
</evidence>
<dbReference type="PANTHER" id="PTHR11060">
    <property type="entry name" value="PROTEIN MEMO1"/>
    <property type="match status" value="1"/>
</dbReference>
<protein>
    <recommendedName>
        <fullName evidence="3">MEMO1 family protein</fullName>
    </recommendedName>
</protein>
<dbReference type="NCBIfam" id="TIGR04336">
    <property type="entry name" value="AmmeMemoSam_B"/>
    <property type="match status" value="1"/>
</dbReference>
<evidence type="ECO:0000313" key="2">
    <source>
        <dbReference type="EMBL" id="SUZ80651.1"/>
    </source>
</evidence>
<gene>
    <name evidence="2" type="ORF">METZ01_LOCUS33505</name>
</gene>
<reference evidence="2" key="1">
    <citation type="submission" date="2018-05" db="EMBL/GenBank/DDBJ databases">
        <authorList>
            <person name="Lanie J.A."/>
            <person name="Ng W.-L."/>
            <person name="Kazmierczak K.M."/>
            <person name="Andrzejewski T.M."/>
            <person name="Davidsen T.M."/>
            <person name="Wayne K.J."/>
            <person name="Tettelin H."/>
            <person name="Glass J.I."/>
            <person name="Rusch D."/>
            <person name="Podicherti R."/>
            <person name="Tsui H.-C.T."/>
            <person name="Winkler M.E."/>
        </authorList>
    </citation>
    <scope>NUCLEOTIDE SEQUENCE</scope>
</reference>
<sequence>MANVRKASVAGTFYPADPARLRDHVETMLAEACSLDDSGAQSSPAPKSVAMPVPLALIAPHAGYIYSGPIAASAFKTLEALSCPIHRVVVIGPSHFVPFSGVALPEAEVFETPLGKIPVDIAAIDRIRNIDPIVTWDEPHRREHGIEVELPFLQTVLGDFGLVPLVTGHSTAEQVAKIIDALWCDRTIVVVSSDLSHFHNYDTAVRLDAETADAVVNGRPQDLDARRACGHLAIQGLMIAAERLGRSITLIDLRNSGDTNGPRDEVVGYGAFFSS</sequence>
<dbReference type="EMBL" id="UINC01001436">
    <property type="protein sequence ID" value="SUZ80651.1"/>
    <property type="molecule type" value="Genomic_DNA"/>
</dbReference>
<evidence type="ECO:0000256" key="1">
    <source>
        <dbReference type="ARBA" id="ARBA00006315"/>
    </source>
</evidence>
<dbReference type="PANTHER" id="PTHR11060:SF0">
    <property type="entry name" value="PROTEIN MEMO1"/>
    <property type="match status" value="1"/>
</dbReference>
<dbReference type="InterPro" id="IPR002737">
    <property type="entry name" value="MEMO1_fam"/>
</dbReference>